<reference evidence="5" key="1">
    <citation type="submission" date="2020-08" db="EMBL/GenBank/DDBJ databases">
        <title>A bifunctional nitrone conjugated secondary metabolite targeting the ribosome.</title>
        <authorList>
            <person name="Limbrick E.M."/>
            <person name="Graf M."/>
            <person name="Derewacz D.K."/>
            <person name="Nguyen F."/>
            <person name="Spraggins J.M."/>
            <person name="Wieland M."/>
            <person name="Ynigez-Gutierrez A.E."/>
            <person name="Reisman B.J."/>
            <person name="Zinshteyn B."/>
            <person name="McCulloch K."/>
            <person name="Iverson T.M."/>
            <person name="Green R."/>
            <person name="Wilson D.N."/>
            <person name="Bachmann B.O."/>
        </authorList>
    </citation>
    <scope>NUCLEOTIDE SEQUENCE</scope>
    <source>
        <strain evidence="5">Africana</strain>
    </source>
</reference>
<sequence length="300" mass="33096">MVKKRHGEGLIREVGFAAPAGASFGVELLSLAQLRDRAAGSDILLKPQRPTFHHLLTINTGVLWHTVDFAGYALEPGSWLWVRPGQVQQWHDLRQAEGTLILFEPDFLDPATADAVALHDPHALVLHPTTGNDHQALDLATRHLQHELQHGHRAAPAVHVAVLRHLLAALVLRLTAPSDHVGSSVAEQPGLFLDFRDLLEKNFTTSRRVEDYAHQLGYSPRTLSRATLAAAGLNAKKFIDRRIILEAKRLLAHSNRTAAQIATQLGFADATNFSKYFQQRAGLSPIAFRTAVRGTDHNSR</sequence>
<organism evidence="5">
    <name type="scientific">Micromonospora carbonacea</name>
    <dbReference type="NCBI Taxonomy" id="47853"/>
    <lineage>
        <taxon>Bacteria</taxon>
        <taxon>Bacillati</taxon>
        <taxon>Actinomycetota</taxon>
        <taxon>Actinomycetes</taxon>
        <taxon>Micromonosporales</taxon>
        <taxon>Micromonosporaceae</taxon>
        <taxon>Micromonospora</taxon>
    </lineage>
</organism>
<dbReference type="PANTHER" id="PTHR43280">
    <property type="entry name" value="ARAC-FAMILY TRANSCRIPTIONAL REGULATOR"/>
    <property type="match status" value="1"/>
</dbReference>
<dbReference type="PROSITE" id="PS01124">
    <property type="entry name" value="HTH_ARAC_FAMILY_2"/>
    <property type="match status" value="1"/>
</dbReference>
<evidence type="ECO:0000256" key="3">
    <source>
        <dbReference type="ARBA" id="ARBA00023163"/>
    </source>
</evidence>
<dbReference type="Gene3D" id="1.10.10.60">
    <property type="entry name" value="Homeodomain-like"/>
    <property type="match status" value="1"/>
</dbReference>
<dbReference type="Pfam" id="PF12833">
    <property type="entry name" value="HTH_18"/>
    <property type="match status" value="1"/>
</dbReference>
<dbReference type="AlphaFoldDB" id="A0A7D5YGY4"/>
<gene>
    <name evidence="5" type="ORF">HZU44_03345</name>
</gene>
<dbReference type="SMART" id="SM00342">
    <property type="entry name" value="HTH_ARAC"/>
    <property type="match status" value="1"/>
</dbReference>
<keyword evidence="1" id="KW-0805">Transcription regulation</keyword>
<dbReference type="InterPro" id="IPR037923">
    <property type="entry name" value="HTH-like"/>
</dbReference>
<evidence type="ECO:0000313" key="5">
    <source>
        <dbReference type="EMBL" id="QLJ99216.1"/>
    </source>
</evidence>
<dbReference type="PANTHER" id="PTHR43280:SF32">
    <property type="entry name" value="TRANSCRIPTIONAL REGULATORY PROTEIN"/>
    <property type="match status" value="1"/>
</dbReference>
<dbReference type="GO" id="GO:0043565">
    <property type="term" value="F:sequence-specific DNA binding"/>
    <property type="evidence" value="ECO:0007669"/>
    <property type="project" value="InterPro"/>
</dbReference>
<dbReference type="InterPro" id="IPR018060">
    <property type="entry name" value="HTH_AraC"/>
</dbReference>
<proteinExistence type="predicted"/>
<protein>
    <submittedName>
        <fullName evidence="5">Helix-turn-helix transcriptional regulator</fullName>
    </submittedName>
</protein>
<evidence type="ECO:0000256" key="1">
    <source>
        <dbReference type="ARBA" id="ARBA00023015"/>
    </source>
</evidence>
<keyword evidence="3" id="KW-0804">Transcription</keyword>
<dbReference type="SUPFAM" id="SSF51215">
    <property type="entry name" value="Regulatory protein AraC"/>
    <property type="match status" value="1"/>
</dbReference>
<dbReference type="EMBL" id="CP058905">
    <property type="protein sequence ID" value="QLJ99216.1"/>
    <property type="molecule type" value="Genomic_DNA"/>
</dbReference>
<dbReference type="SUPFAM" id="SSF46689">
    <property type="entry name" value="Homeodomain-like"/>
    <property type="match status" value="1"/>
</dbReference>
<evidence type="ECO:0000259" key="4">
    <source>
        <dbReference type="PROSITE" id="PS01124"/>
    </source>
</evidence>
<dbReference type="GO" id="GO:0003700">
    <property type="term" value="F:DNA-binding transcription factor activity"/>
    <property type="evidence" value="ECO:0007669"/>
    <property type="project" value="InterPro"/>
</dbReference>
<feature type="domain" description="HTH araC/xylS-type" evidence="4">
    <location>
        <begin position="193"/>
        <end position="291"/>
    </location>
</feature>
<evidence type="ECO:0000256" key="2">
    <source>
        <dbReference type="ARBA" id="ARBA00023125"/>
    </source>
</evidence>
<accession>A0A7D5YGY4</accession>
<dbReference type="InterPro" id="IPR009057">
    <property type="entry name" value="Homeodomain-like_sf"/>
</dbReference>
<keyword evidence="2" id="KW-0238">DNA-binding</keyword>
<name>A0A7D5YGY4_9ACTN</name>